<accession>A0A5B8U5E5</accession>
<dbReference type="PANTHER" id="PTHR12526">
    <property type="entry name" value="GLYCOSYLTRANSFERASE"/>
    <property type="match status" value="1"/>
</dbReference>
<dbReference type="GO" id="GO:0016757">
    <property type="term" value="F:glycosyltransferase activity"/>
    <property type="evidence" value="ECO:0007669"/>
    <property type="project" value="UniProtKB-KW"/>
</dbReference>
<dbReference type="Gene3D" id="3.40.50.2000">
    <property type="entry name" value="Glycogen Phosphorylase B"/>
    <property type="match status" value="2"/>
</dbReference>
<feature type="region of interest" description="Disordered" evidence="3">
    <location>
        <begin position="19"/>
        <end position="45"/>
    </location>
</feature>
<dbReference type="SUPFAM" id="SSF53756">
    <property type="entry name" value="UDP-Glycosyltransferase/glycogen phosphorylase"/>
    <property type="match status" value="1"/>
</dbReference>
<evidence type="ECO:0000259" key="4">
    <source>
        <dbReference type="Pfam" id="PF13439"/>
    </source>
</evidence>
<dbReference type="KEGG" id="bsol:FSW04_12490"/>
<feature type="domain" description="Glycosyltransferase subfamily 4-like N-terminal" evidence="4">
    <location>
        <begin position="67"/>
        <end position="183"/>
    </location>
</feature>
<keyword evidence="6" id="KW-1185">Reference proteome</keyword>
<feature type="compositionally biased region" description="Basic and acidic residues" evidence="3">
    <location>
        <begin position="20"/>
        <end position="33"/>
    </location>
</feature>
<dbReference type="InterPro" id="IPR028098">
    <property type="entry name" value="Glyco_trans_4-like_N"/>
</dbReference>
<dbReference type="EMBL" id="CP042430">
    <property type="protein sequence ID" value="QEC48303.1"/>
    <property type="molecule type" value="Genomic_DNA"/>
</dbReference>
<dbReference type="Pfam" id="PF13692">
    <property type="entry name" value="Glyco_trans_1_4"/>
    <property type="match status" value="1"/>
</dbReference>
<dbReference type="OrthoDB" id="9809227at2"/>
<dbReference type="Pfam" id="PF13439">
    <property type="entry name" value="Glyco_transf_4"/>
    <property type="match status" value="1"/>
</dbReference>
<keyword evidence="2 5" id="KW-0808">Transferase</keyword>
<dbReference type="CDD" id="cd03802">
    <property type="entry name" value="GT4_AviGT4-like"/>
    <property type="match status" value="1"/>
</dbReference>
<organism evidence="5 6">
    <name type="scientific">Baekduia soli</name>
    <dbReference type="NCBI Taxonomy" id="496014"/>
    <lineage>
        <taxon>Bacteria</taxon>
        <taxon>Bacillati</taxon>
        <taxon>Actinomycetota</taxon>
        <taxon>Thermoleophilia</taxon>
        <taxon>Solirubrobacterales</taxon>
        <taxon>Baekduiaceae</taxon>
        <taxon>Baekduia</taxon>
    </lineage>
</organism>
<evidence type="ECO:0000256" key="1">
    <source>
        <dbReference type="ARBA" id="ARBA00022676"/>
    </source>
</evidence>
<evidence type="ECO:0000256" key="3">
    <source>
        <dbReference type="SAM" id="MobiDB-lite"/>
    </source>
</evidence>
<gene>
    <name evidence="5" type="ORF">FSW04_12490</name>
</gene>
<proteinExistence type="predicted"/>
<dbReference type="Proteomes" id="UP000321805">
    <property type="component" value="Chromosome"/>
</dbReference>
<protein>
    <submittedName>
        <fullName evidence="5">Glycosyltransferase family 4 protein</fullName>
    </submittedName>
</protein>
<evidence type="ECO:0000313" key="6">
    <source>
        <dbReference type="Proteomes" id="UP000321805"/>
    </source>
</evidence>
<evidence type="ECO:0000256" key="2">
    <source>
        <dbReference type="ARBA" id="ARBA00022679"/>
    </source>
</evidence>
<sequence length="412" mass="43951">MSRGASVIRRALARATPLATDRRGGLASGERHLAHGCPGSHRPHTASRPLRIAMLAPPWIPVPASGYGGIESVVHQLTEQLAARGHGVTLFAAPGSRSSATVRSLLEHAYPDAIGEPPYEADHVALAMAEIDDARASGAPFDVVHDHSGFTAVAMADRLATPMVHTIHGPFEPRLGGFYGRHGHKAVLVAISPAQRRSAPGDVSISAVVPNPLAVDDWPLVRDKGRHLLWLGRMHETKGPHRAIVAARMADRTLVLAGPVQTGQERFFAEQVEPHIDGSGVHYVGEVGGLAKQRVLSGAAALLMPIRWEEPFGMVMVEALACGTPVIAFPEGAARNIVIDGINGFLVEDEHAMAVAVGRLAEIDPAACRASVHRRYDVDGVTSAYERVYLTALRQAAARSGMREARREALAR</sequence>
<name>A0A5B8U5E5_9ACTN</name>
<dbReference type="AlphaFoldDB" id="A0A5B8U5E5"/>
<keyword evidence="1" id="KW-0328">Glycosyltransferase</keyword>
<evidence type="ECO:0000313" key="5">
    <source>
        <dbReference type="EMBL" id="QEC48303.1"/>
    </source>
</evidence>
<reference evidence="5 6" key="1">
    <citation type="journal article" date="2018" name="J. Microbiol.">
        <title>Baekduia soli gen. nov., sp. nov., a novel bacterium isolated from the soil of Baekdu Mountain and proposal of a novel family name, Baekduiaceae fam. nov.</title>
        <authorList>
            <person name="An D.S."/>
            <person name="Siddiqi M.Z."/>
            <person name="Kim K.H."/>
            <person name="Yu H.S."/>
            <person name="Im W.T."/>
        </authorList>
    </citation>
    <scope>NUCLEOTIDE SEQUENCE [LARGE SCALE GENOMIC DNA]</scope>
    <source>
        <strain evidence="5 6">BR7-21</strain>
    </source>
</reference>
<dbReference type="PANTHER" id="PTHR12526:SF595">
    <property type="entry name" value="BLL5217 PROTEIN"/>
    <property type="match status" value="1"/>
</dbReference>